<dbReference type="AlphaFoldDB" id="A0A6M3LXJ2"/>
<evidence type="ECO:0000256" key="1">
    <source>
        <dbReference type="SAM" id="MobiDB-lite"/>
    </source>
</evidence>
<accession>A0A6M3LXJ2</accession>
<name>A0A6M3LXJ2_9ZZZZ</name>
<reference evidence="2" key="1">
    <citation type="submission" date="2020-03" db="EMBL/GenBank/DDBJ databases">
        <title>The deep terrestrial virosphere.</title>
        <authorList>
            <person name="Holmfeldt K."/>
            <person name="Nilsson E."/>
            <person name="Simone D."/>
            <person name="Lopez-Fernandez M."/>
            <person name="Wu X."/>
            <person name="de Brujin I."/>
            <person name="Lundin D."/>
            <person name="Andersson A."/>
            <person name="Bertilsson S."/>
            <person name="Dopson M."/>
        </authorList>
    </citation>
    <scope>NUCLEOTIDE SEQUENCE</scope>
    <source>
        <strain evidence="2">MM171A00709</strain>
    </source>
</reference>
<feature type="region of interest" description="Disordered" evidence="1">
    <location>
        <begin position="1"/>
        <end position="24"/>
    </location>
</feature>
<sequence>MTERDGFRPLYDVQRERGRRGGDAVEPVKYESKNTYPGCELPYIEDAEEAEMIKAKEYLLNLYSFIDALIEKSNHNTVITI</sequence>
<gene>
    <name evidence="2" type="ORF">MM171A00709_0003</name>
</gene>
<evidence type="ECO:0000313" key="2">
    <source>
        <dbReference type="EMBL" id="QJB00038.1"/>
    </source>
</evidence>
<proteinExistence type="predicted"/>
<organism evidence="2">
    <name type="scientific">viral metagenome</name>
    <dbReference type="NCBI Taxonomy" id="1070528"/>
    <lineage>
        <taxon>unclassified sequences</taxon>
        <taxon>metagenomes</taxon>
        <taxon>organismal metagenomes</taxon>
    </lineage>
</organism>
<dbReference type="EMBL" id="MT143679">
    <property type="protein sequence ID" value="QJB00038.1"/>
    <property type="molecule type" value="Genomic_DNA"/>
</dbReference>
<protein>
    <submittedName>
        <fullName evidence="2">Uncharacterized protein</fullName>
    </submittedName>
</protein>